<sequence length="106" mass="12110">MRATDILLRPYRKLRLTVKDVNKGFYKGTRTGSMGRHTKKGGYILEYAKVRTYVVPSLVDFNLTPFVSQRVRRTFGVYPDGEDGQAKGPRNPALYLARWKAENGLD</sequence>
<accession>A0ABP0B0X2</accession>
<comment type="subcellular location">
    <subcellularLocation>
        <location evidence="1">Mitochondrion</location>
    </subcellularLocation>
</comment>
<comment type="caution">
    <text evidence="7">The sequence shown here is derived from an EMBL/GenBank/DDBJ whole genome shotgun (WGS) entry which is preliminary data.</text>
</comment>
<organism evidence="7 8">
    <name type="scientific">Sporothrix eucalyptigena</name>
    <dbReference type="NCBI Taxonomy" id="1812306"/>
    <lineage>
        <taxon>Eukaryota</taxon>
        <taxon>Fungi</taxon>
        <taxon>Dikarya</taxon>
        <taxon>Ascomycota</taxon>
        <taxon>Pezizomycotina</taxon>
        <taxon>Sordariomycetes</taxon>
        <taxon>Sordariomycetidae</taxon>
        <taxon>Ophiostomatales</taxon>
        <taxon>Ophiostomataceae</taxon>
        <taxon>Sporothrix</taxon>
    </lineage>
</organism>
<evidence type="ECO:0000313" key="8">
    <source>
        <dbReference type="Proteomes" id="UP001642482"/>
    </source>
</evidence>
<evidence type="ECO:0000313" key="7">
    <source>
        <dbReference type="EMBL" id="CAK7213146.1"/>
    </source>
</evidence>
<dbReference type="PANTHER" id="PTHR21338:SF0">
    <property type="entry name" value="LARGE RIBOSOMAL SUBUNIT PROTEIN ML41"/>
    <property type="match status" value="1"/>
</dbReference>
<reference evidence="7 8" key="1">
    <citation type="submission" date="2024-01" db="EMBL/GenBank/DDBJ databases">
        <authorList>
            <person name="Allen C."/>
            <person name="Tagirdzhanova G."/>
        </authorList>
    </citation>
    <scope>NUCLEOTIDE SEQUENCE [LARGE SCALE GENOMIC DNA]</scope>
</reference>
<name>A0ABP0B0X2_9PEZI</name>
<evidence type="ECO:0000256" key="4">
    <source>
        <dbReference type="ARBA" id="ARBA00022980"/>
    </source>
</evidence>
<evidence type="ECO:0000256" key="1">
    <source>
        <dbReference type="ARBA" id="ARBA00004173"/>
    </source>
</evidence>
<dbReference type="GO" id="GO:0005840">
    <property type="term" value="C:ribosome"/>
    <property type="evidence" value="ECO:0007669"/>
    <property type="project" value="UniProtKB-KW"/>
</dbReference>
<evidence type="ECO:0000256" key="5">
    <source>
        <dbReference type="ARBA" id="ARBA00023128"/>
    </source>
</evidence>
<dbReference type="Proteomes" id="UP001642482">
    <property type="component" value="Unassembled WGS sequence"/>
</dbReference>
<evidence type="ECO:0000256" key="6">
    <source>
        <dbReference type="ARBA" id="ARBA00023274"/>
    </source>
</evidence>
<keyword evidence="6" id="KW-0687">Ribonucleoprotein</keyword>
<keyword evidence="8" id="KW-1185">Reference proteome</keyword>
<gene>
    <name evidence="7" type="primary">MRPL27</name>
    <name evidence="7" type="ORF">SEUCBS140593_001748</name>
</gene>
<evidence type="ECO:0000256" key="3">
    <source>
        <dbReference type="ARBA" id="ARBA00022946"/>
    </source>
</evidence>
<dbReference type="InterPro" id="IPR019189">
    <property type="entry name" value="Ribosomal_mL41"/>
</dbReference>
<keyword evidence="5" id="KW-0496">Mitochondrion</keyword>
<protein>
    <submittedName>
        <fullName evidence="7">60S ribosomal protein L27, mitochondrial</fullName>
    </submittedName>
</protein>
<dbReference type="Pfam" id="PF09809">
    <property type="entry name" value="MRP-L27"/>
    <property type="match status" value="1"/>
</dbReference>
<evidence type="ECO:0000256" key="2">
    <source>
        <dbReference type="ARBA" id="ARBA00010152"/>
    </source>
</evidence>
<proteinExistence type="inferred from homology"/>
<keyword evidence="4 7" id="KW-0689">Ribosomal protein</keyword>
<comment type="similarity">
    <text evidence="2">Belongs to the mitochondrion-specific ribosomal protein mL41 family.</text>
</comment>
<dbReference type="PANTHER" id="PTHR21338">
    <property type="entry name" value="MITOCHONDRIAL RIBOSOMAL PROTEIN L41"/>
    <property type="match status" value="1"/>
</dbReference>
<keyword evidence="3" id="KW-0809">Transit peptide</keyword>
<dbReference type="EMBL" id="CAWUHD010000010">
    <property type="protein sequence ID" value="CAK7213146.1"/>
    <property type="molecule type" value="Genomic_DNA"/>
</dbReference>